<evidence type="ECO:0000313" key="2">
    <source>
        <dbReference type="EMBL" id="KAJ7301076.1"/>
    </source>
</evidence>
<keyword evidence="4" id="KW-1185">Reference proteome</keyword>
<gene>
    <name evidence="2" type="ORF">DFH08DRAFT_827855</name>
    <name evidence="3" type="ORF">DFH08DRAFT_827867</name>
</gene>
<sequence length="123" mass="13326">MEKRLNRRDGHWLKEEEEECTRGKFCEVNEGGVANQGDNDGSVDNPVNKVAGLVATSHAGASCVGGVWNGSGGTGTSSWEHMQKTRVRDLKAAAAEVKQRMAFLVANLCSTFFYYLLPPPSGH</sequence>
<evidence type="ECO:0000313" key="3">
    <source>
        <dbReference type="EMBL" id="KAJ7301089.1"/>
    </source>
</evidence>
<keyword evidence="1" id="KW-0472">Membrane</keyword>
<dbReference type="AlphaFoldDB" id="A0AAD6YXD4"/>
<dbReference type="EMBL" id="JARIHO010000144">
    <property type="protein sequence ID" value="KAJ7301076.1"/>
    <property type="molecule type" value="Genomic_DNA"/>
</dbReference>
<evidence type="ECO:0000313" key="4">
    <source>
        <dbReference type="Proteomes" id="UP001218218"/>
    </source>
</evidence>
<accession>A0AAD6YXD4</accession>
<dbReference type="Proteomes" id="UP001218218">
    <property type="component" value="Unassembled WGS sequence"/>
</dbReference>
<keyword evidence="1" id="KW-1133">Transmembrane helix</keyword>
<comment type="caution">
    <text evidence="2">The sequence shown here is derived from an EMBL/GenBank/DDBJ whole genome shotgun (WGS) entry which is preliminary data.</text>
</comment>
<name>A0AAD6YXD4_9AGAR</name>
<evidence type="ECO:0000256" key="1">
    <source>
        <dbReference type="SAM" id="Phobius"/>
    </source>
</evidence>
<reference evidence="2" key="1">
    <citation type="submission" date="2023-03" db="EMBL/GenBank/DDBJ databases">
        <title>Massive genome expansion in bonnet fungi (Mycena s.s.) driven by repeated elements and novel gene families across ecological guilds.</title>
        <authorList>
            <consortium name="Lawrence Berkeley National Laboratory"/>
            <person name="Harder C.B."/>
            <person name="Miyauchi S."/>
            <person name="Viragh M."/>
            <person name="Kuo A."/>
            <person name="Thoen E."/>
            <person name="Andreopoulos B."/>
            <person name="Lu D."/>
            <person name="Skrede I."/>
            <person name="Drula E."/>
            <person name="Henrissat B."/>
            <person name="Morin E."/>
            <person name="Kohler A."/>
            <person name="Barry K."/>
            <person name="LaButti K."/>
            <person name="Morin E."/>
            <person name="Salamov A."/>
            <person name="Lipzen A."/>
            <person name="Mereny Z."/>
            <person name="Hegedus B."/>
            <person name="Baldrian P."/>
            <person name="Stursova M."/>
            <person name="Weitz H."/>
            <person name="Taylor A."/>
            <person name="Grigoriev I.V."/>
            <person name="Nagy L.G."/>
            <person name="Martin F."/>
            <person name="Kauserud H."/>
        </authorList>
    </citation>
    <scope>NUCLEOTIDE SEQUENCE</scope>
    <source>
        <strain evidence="2">CBHHK002</strain>
    </source>
</reference>
<feature type="transmembrane region" description="Helical" evidence="1">
    <location>
        <begin position="101"/>
        <end position="117"/>
    </location>
</feature>
<keyword evidence="1" id="KW-0812">Transmembrane</keyword>
<proteinExistence type="predicted"/>
<dbReference type="EMBL" id="JARIHO010000144">
    <property type="protein sequence ID" value="KAJ7301089.1"/>
    <property type="molecule type" value="Genomic_DNA"/>
</dbReference>
<organism evidence="2 4">
    <name type="scientific">Mycena albidolilacea</name>
    <dbReference type="NCBI Taxonomy" id="1033008"/>
    <lineage>
        <taxon>Eukaryota</taxon>
        <taxon>Fungi</taxon>
        <taxon>Dikarya</taxon>
        <taxon>Basidiomycota</taxon>
        <taxon>Agaricomycotina</taxon>
        <taxon>Agaricomycetes</taxon>
        <taxon>Agaricomycetidae</taxon>
        <taxon>Agaricales</taxon>
        <taxon>Marasmiineae</taxon>
        <taxon>Mycenaceae</taxon>
        <taxon>Mycena</taxon>
    </lineage>
</organism>
<protein>
    <submittedName>
        <fullName evidence="2">Uncharacterized protein</fullName>
    </submittedName>
</protein>